<organism evidence="8 9">
    <name type="scientific">Vulcanisaeta souniana JCM 11219</name>
    <dbReference type="NCBI Taxonomy" id="1293586"/>
    <lineage>
        <taxon>Archaea</taxon>
        <taxon>Thermoproteota</taxon>
        <taxon>Thermoprotei</taxon>
        <taxon>Thermoproteales</taxon>
        <taxon>Thermoproteaceae</taxon>
        <taxon>Vulcanisaeta</taxon>
    </lineage>
</organism>
<feature type="transmembrane region" description="Helical" evidence="7">
    <location>
        <begin position="148"/>
        <end position="167"/>
    </location>
</feature>
<evidence type="ECO:0000256" key="5">
    <source>
        <dbReference type="ARBA" id="ARBA00022989"/>
    </source>
</evidence>
<dbReference type="PANTHER" id="PTHR34856:SF2">
    <property type="entry name" value="PROTEIN NRFD"/>
    <property type="match status" value="1"/>
</dbReference>
<dbReference type="PANTHER" id="PTHR34856">
    <property type="entry name" value="PROTEIN NRFD"/>
    <property type="match status" value="1"/>
</dbReference>
<feature type="transmembrane region" description="Helical" evidence="7">
    <location>
        <begin position="60"/>
        <end position="78"/>
    </location>
</feature>
<feature type="transmembrane region" description="Helical" evidence="7">
    <location>
        <begin position="24"/>
        <end position="48"/>
    </location>
</feature>
<feature type="transmembrane region" description="Helical" evidence="7">
    <location>
        <begin position="272"/>
        <end position="292"/>
    </location>
</feature>
<reference evidence="9" key="1">
    <citation type="submission" date="2022-09" db="EMBL/GenBank/DDBJ databases">
        <title>Complete genome sequence of Vulcanisaeta souniana.</title>
        <authorList>
            <person name="Kato S."/>
            <person name="Itoh T."/>
            <person name="Ohkuma M."/>
        </authorList>
    </citation>
    <scope>NUCLEOTIDE SEQUENCE [LARGE SCALE GENOMIC DNA]</scope>
    <source>
        <strain evidence="9">JCM 11219</strain>
    </source>
</reference>
<dbReference type="EMBL" id="AP026830">
    <property type="protein sequence ID" value="BDR93094.1"/>
    <property type="molecule type" value="Genomic_DNA"/>
</dbReference>
<keyword evidence="3" id="KW-1003">Cell membrane</keyword>
<comment type="similarity">
    <text evidence="2">Belongs to the NrfD family.</text>
</comment>
<feature type="transmembrane region" description="Helical" evidence="7">
    <location>
        <begin position="173"/>
        <end position="198"/>
    </location>
</feature>
<accession>A0ABM8BQ01</accession>
<evidence type="ECO:0000256" key="1">
    <source>
        <dbReference type="ARBA" id="ARBA00004651"/>
    </source>
</evidence>
<sequence length="349" mass="38522">MSSPWPVSWTGWGPYMPPGYHLIWGWRIAAAVFLTALGSMTMLLAAVYNVRGKVSRMVKINMTAGWIFILGALAFFVIDLGRPDRAGNIIFIGYPNGRLAQSWMDWGVLFLSGMVIWGIIYLAITYIPSLARAVLGKYIRPTQIVLDYLIMLTGIAATVYTAFLFAAAGGKSYWWNGVLPLLWLSSGLAYGSAFSLLVTRFFEKSVTTAVPVKADGGTSELAHVLHELSWLDLLAEIFEGFGWALFIAVAMANHYLAGLDLYELLFGAYAPMFWGVVISIGIAIPLLLEIALLRVNPLNRTAAVMIAIIFVAVIVGGYTLRYVVIATAYFHTPITPFYNTQPQWGPWWG</sequence>
<evidence type="ECO:0000313" key="8">
    <source>
        <dbReference type="EMBL" id="BDR93094.1"/>
    </source>
</evidence>
<evidence type="ECO:0000256" key="7">
    <source>
        <dbReference type="SAM" id="Phobius"/>
    </source>
</evidence>
<evidence type="ECO:0000313" key="9">
    <source>
        <dbReference type="Proteomes" id="UP001060771"/>
    </source>
</evidence>
<keyword evidence="6 7" id="KW-0472">Membrane</keyword>
<evidence type="ECO:0000256" key="3">
    <source>
        <dbReference type="ARBA" id="ARBA00022475"/>
    </source>
</evidence>
<keyword evidence="5 7" id="KW-1133">Transmembrane helix</keyword>
<comment type="subcellular location">
    <subcellularLocation>
        <location evidence="1">Cell membrane</location>
        <topology evidence="1">Multi-pass membrane protein</topology>
    </subcellularLocation>
</comment>
<keyword evidence="9" id="KW-1185">Reference proteome</keyword>
<dbReference type="GeneID" id="76207728"/>
<evidence type="ECO:0000256" key="4">
    <source>
        <dbReference type="ARBA" id="ARBA00022692"/>
    </source>
</evidence>
<feature type="transmembrane region" description="Helical" evidence="7">
    <location>
        <begin position="304"/>
        <end position="330"/>
    </location>
</feature>
<feature type="transmembrane region" description="Helical" evidence="7">
    <location>
        <begin position="106"/>
        <end position="127"/>
    </location>
</feature>
<keyword evidence="4 7" id="KW-0812">Transmembrane</keyword>
<feature type="transmembrane region" description="Helical" evidence="7">
    <location>
        <begin position="233"/>
        <end position="252"/>
    </location>
</feature>
<proteinExistence type="inferred from homology"/>
<dbReference type="InterPro" id="IPR052049">
    <property type="entry name" value="Electron_transfer_protein"/>
</dbReference>
<dbReference type="InterPro" id="IPR005614">
    <property type="entry name" value="NrfD-like"/>
</dbReference>
<dbReference type="Proteomes" id="UP001060771">
    <property type="component" value="Chromosome"/>
</dbReference>
<name>A0ABM8BQ01_9CREN</name>
<gene>
    <name evidence="8" type="ORF">Vsou_21870</name>
</gene>
<dbReference type="Pfam" id="PF03916">
    <property type="entry name" value="NrfD"/>
    <property type="match status" value="1"/>
</dbReference>
<evidence type="ECO:0000256" key="6">
    <source>
        <dbReference type="ARBA" id="ARBA00023136"/>
    </source>
</evidence>
<dbReference type="Gene3D" id="1.20.1630.10">
    <property type="entry name" value="Formate dehydrogenase/DMSO reductase domain"/>
    <property type="match status" value="1"/>
</dbReference>
<protein>
    <submittedName>
        <fullName evidence="8">Oxidoreductase</fullName>
    </submittedName>
</protein>
<evidence type="ECO:0000256" key="2">
    <source>
        <dbReference type="ARBA" id="ARBA00008929"/>
    </source>
</evidence>
<dbReference type="RefSeq" id="WP_188604224.1">
    <property type="nucleotide sequence ID" value="NZ_AP026830.1"/>
</dbReference>